<proteinExistence type="predicted"/>
<sequence length="948" mass="99114">MAQSAGYPSSSAFAHDENGAARNGAGRGSAAVSASSSAHTLSGAADVGQQPSHRTHQQHYEQQAQQQYQQQPPAAARDHRDVLAPSYEPSSPGGEGNLRVNDYAASQHQQQARPRGPVVPSQTMPPTGLRTRTYGLAKDLRGPSPDSAHLPYIHGGANAQGGSAHGSSKDAPAPTQQSFSVEVQAPSFDMRGYPIFQGRGAAIRGMLRMPASESCDVVMRLWAYTSQGSPAAVWDGIALMPPDQGSERKVFEVTDRLSAERGTMKARPAAPGDEPSANFPASDELILSIPFDVRMPLGAATRFVNGEMQSLAVALPPSYEMSSEADSKEREAVRGIKDTYLKSSSATVRTKMTMSSTTVASSLREAIERGFGEVYRIGCFYSMSFTLQRKAPEKEKKSRFGKSKKADPTPKGVLDSITVPFIFLGEPSPIPPAPSMLPELHPDILFRANQRLSDGWTFAQTSAKWSGQLLTSLKRGVELELHTPGVPDAPPCIHSPGAFPILLIIRPTDPNLLPAARAQPDSPAMSTSASWSSNFGSPQASTTHSPKTSVASIRGASSPMSAHEQLPGGALDEAGYAQNGEGDDDGPGGIVARMRSSLHLSRMSTALAGSASTATIATHQSGATGDSGGSGGTQRSIVHKRSRPSLASTFGRRRPKTAPPSSHGSTSPPGSVAGTVVPERGDGLDLTRLVRISLLQTTYCTSTGPSDMPRVRRRVISLAELEELDIASIVGPPTSPSLGGQESTSSAASRAVLEHAQGSGVRLLRGMVRVGRDLTPGFRCQGIEVKYALKVDLLPFSPRQARRRPASGGGANRGGPSISEALRSINEDSRSGSHRASGYAESAAGFSTSGSGNFGEPPRTPPMPSPSYRGSVVNAGSPGAPSYRGGSPGTALGSPVMGSDARSFAGGAGPMSVVGGTVYDEDGSVAGKIDKTVGSLWVDVRLLRSSMG</sequence>
<evidence type="ECO:0000313" key="2">
    <source>
        <dbReference type="EMBL" id="PWN94768.1"/>
    </source>
</evidence>
<feature type="compositionally biased region" description="Low complexity" evidence="1">
    <location>
        <begin position="522"/>
        <end position="533"/>
    </location>
</feature>
<feature type="region of interest" description="Disordered" evidence="1">
    <location>
        <begin position="514"/>
        <end position="591"/>
    </location>
</feature>
<dbReference type="EMBL" id="KZ819309">
    <property type="protein sequence ID" value="PWN94768.1"/>
    <property type="molecule type" value="Genomic_DNA"/>
</dbReference>
<dbReference type="RefSeq" id="XP_025595047.1">
    <property type="nucleotide sequence ID" value="XM_025739274.1"/>
</dbReference>
<dbReference type="GeneID" id="37266820"/>
<feature type="region of interest" description="Disordered" evidence="1">
    <location>
        <begin position="619"/>
        <end position="679"/>
    </location>
</feature>
<protein>
    <submittedName>
        <fullName evidence="2">Uncharacterized protein</fullName>
    </submittedName>
</protein>
<feature type="region of interest" description="Disordered" evidence="1">
    <location>
        <begin position="826"/>
        <end position="895"/>
    </location>
</feature>
<feature type="compositionally biased region" description="Polar residues" evidence="1">
    <location>
        <begin position="1"/>
        <end position="12"/>
    </location>
</feature>
<gene>
    <name evidence="2" type="ORF">FA09DRAFT_167926</name>
</gene>
<feature type="compositionally biased region" description="Low complexity" evidence="1">
    <location>
        <begin position="60"/>
        <end position="75"/>
    </location>
</feature>
<organism evidence="2 3">
    <name type="scientific">Tilletiopsis washingtonensis</name>
    <dbReference type="NCBI Taxonomy" id="58919"/>
    <lineage>
        <taxon>Eukaryota</taxon>
        <taxon>Fungi</taxon>
        <taxon>Dikarya</taxon>
        <taxon>Basidiomycota</taxon>
        <taxon>Ustilaginomycotina</taxon>
        <taxon>Exobasidiomycetes</taxon>
        <taxon>Entylomatales</taxon>
        <taxon>Entylomatales incertae sedis</taxon>
        <taxon>Tilletiopsis</taxon>
    </lineage>
</organism>
<dbReference type="OrthoDB" id="3364994at2759"/>
<reference evidence="2 3" key="1">
    <citation type="journal article" date="2018" name="Mol. Biol. Evol.">
        <title>Broad Genomic Sampling Reveals a Smut Pathogenic Ancestry of the Fungal Clade Ustilaginomycotina.</title>
        <authorList>
            <person name="Kijpornyongpan T."/>
            <person name="Mondo S.J."/>
            <person name="Barry K."/>
            <person name="Sandor L."/>
            <person name="Lee J."/>
            <person name="Lipzen A."/>
            <person name="Pangilinan J."/>
            <person name="LaButti K."/>
            <person name="Hainaut M."/>
            <person name="Henrissat B."/>
            <person name="Grigoriev I.V."/>
            <person name="Spatafora J.W."/>
            <person name="Aime M.C."/>
        </authorList>
    </citation>
    <scope>NUCLEOTIDE SEQUENCE [LARGE SCALE GENOMIC DNA]</scope>
    <source>
        <strain evidence="2 3">MCA 4186</strain>
    </source>
</reference>
<feature type="compositionally biased region" description="Low complexity" evidence="1">
    <location>
        <begin position="659"/>
        <end position="671"/>
    </location>
</feature>
<feature type="compositionally biased region" description="Polar residues" evidence="1">
    <location>
        <begin position="534"/>
        <end position="551"/>
    </location>
</feature>
<feature type="region of interest" description="Disordered" evidence="1">
    <location>
        <begin position="800"/>
        <end position="819"/>
    </location>
</feature>
<keyword evidence="3" id="KW-1185">Reference proteome</keyword>
<dbReference type="AlphaFoldDB" id="A0A316Z1D1"/>
<evidence type="ECO:0000256" key="1">
    <source>
        <dbReference type="SAM" id="MobiDB-lite"/>
    </source>
</evidence>
<name>A0A316Z1D1_9BASI</name>
<accession>A0A316Z1D1</accession>
<feature type="compositionally biased region" description="Low complexity" evidence="1">
    <location>
        <begin position="20"/>
        <end position="45"/>
    </location>
</feature>
<feature type="region of interest" description="Disordered" evidence="1">
    <location>
        <begin position="1"/>
        <end position="178"/>
    </location>
</feature>
<dbReference type="Proteomes" id="UP000245946">
    <property type="component" value="Unassembled WGS sequence"/>
</dbReference>
<evidence type="ECO:0000313" key="3">
    <source>
        <dbReference type="Proteomes" id="UP000245946"/>
    </source>
</evidence>